<dbReference type="InterPro" id="IPR003660">
    <property type="entry name" value="HAMP_dom"/>
</dbReference>
<feature type="transmembrane region" description="Helical" evidence="4">
    <location>
        <begin position="12"/>
        <end position="31"/>
    </location>
</feature>
<dbReference type="CDD" id="cd06225">
    <property type="entry name" value="HAMP"/>
    <property type="match status" value="1"/>
</dbReference>
<dbReference type="PANTHER" id="PTHR32089">
    <property type="entry name" value="METHYL-ACCEPTING CHEMOTAXIS PROTEIN MCPB"/>
    <property type="match status" value="1"/>
</dbReference>
<dbReference type="PROSITE" id="PS50885">
    <property type="entry name" value="HAMP"/>
    <property type="match status" value="1"/>
</dbReference>
<name>A0A1I2URT2_9HYPH</name>
<dbReference type="GO" id="GO:0007165">
    <property type="term" value="P:signal transduction"/>
    <property type="evidence" value="ECO:0007669"/>
    <property type="project" value="UniProtKB-KW"/>
</dbReference>
<comment type="similarity">
    <text evidence="2">Belongs to the methyl-accepting chemotaxis (MCP) protein family.</text>
</comment>
<evidence type="ECO:0000256" key="2">
    <source>
        <dbReference type="ARBA" id="ARBA00029447"/>
    </source>
</evidence>
<gene>
    <name evidence="7" type="ORF">SAMN05192565_111132</name>
</gene>
<sequence>MSFFGNVKILTKLSAVVVLIGFVVGGCIWFGQSRMTYIDDNYSVFIERDAKAVATTRGVNRLILELNYWVYRLIAEKSDAQMKAAGEGFEAAVPLLKTSLENLKNQAPAAFDNRVADQAARVNKFLQDVTEVRKLGASNRNDEAIELVHRTIDPTFSAMIEEGTKLGSDIAAAMDQGSSALTDQTNTTRYNLMLFSGVGLLVGLLAAGFTTINGITRPLGNLVGVLQRMARGEIDADIREAARADEIGAVGKAVEGIKAMVARKAAEEAEVRRIADEAAATERKRTMIELADGFERAVGGIVGMVSSSATELQATAQQMTATAQETASQSTTVAAAAEEASTNVNTVAAAAEELGSSVQEIGRQVTGSAHLAQAAVGEAAETANLVQALNQSAARIGDMVGMISNIAGQTNLLALNATIEAARAGEAGRGFAVVASEVKALAEQTAKATEEIARQIGQIQGVTAQAVTAIGGITGRIREIDDVATSIAAAVEQQGAATQEIVRNVAQASAGTNEVTGNIAGVAQASEETGAAASQVLSAASELSRQSEHLGVEVAHFLATVRAA</sequence>
<dbReference type="SMART" id="SM00283">
    <property type="entry name" value="MA"/>
    <property type="match status" value="1"/>
</dbReference>
<dbReference type="STRING" id="582675.SAMN05192565_111132"/>
<dbReference type="Pfam" id="PF00015">
    <property type="entry name" value="MCPsignal"/>
    <property type="match status" value="1"/>
</dbReference>
<dbReference type="InterPro" id="IPR004089">
    <property type="entry name" value="MCPsignal_dom"/>
</dbReference>
<dbReference type="AlphaFoldDB" id="A0A1I2URT2"/>
<dbReference type="OrthoDB" id="7980437at2"/>
<evidence type="ECO:0000256" key="1">
    <source>
        <dbReference type="ARBA" id="ARBA00023224"/>
    </source>
</evidence>
<dbReference type="SUPFAM" id="SSF58104">
    <property type="entry name" value="Methyl-accepting chemotaxis protein (MCP) signaling domain"/>
    <property type="match status" value="1"/>
</dbReference>
<dbReference type="EMBL" id="FOPM01000011">
    <property type="protein sequence ID" value="SFG79844.1"/>
    <property type="molecule type" value="Genomic_DNA"/>
</dbReference>
<protein>
    <submittedName>
        <fullName evidence="7">Methyl-accepting chemotaxis protein</fullName>
    </submittedName>
</protein>
<dbReference type="PRINTS" id="PR00260">
    <property type="entry name" value="CHEMTRNSDUCR"/>
</dbReference>
<reference evidence="8" key="1">
    <citation type="submission" date="2016-10" db="EMBL/GenBank/DDBJ databases">
        <authorList>
            <person name="Varghese N."/>
            <person name="Submissions S."/>
        </authorList>
    </citation>
    <scope>NUCLEOTIDE SEQUENCE [LARGE SCALE GENOMIC DNA]</scope>
    <source>
        <strain evidence="8">Gh-105</strain>
    </source>
</reference>
<feature type="transmembrane region" description="Helical" evidence="4">
    <location>
        <begin position="192"/>
        <end position="212"/>
    </location>
</feature>
<dbReference type="Pfam" id="PF00672">
    <property type="entry name" value="HAMP"/>
    <property type="match status" value="1"/>
</dbReference>
<keyword evidence="1 3" id="KW-0807">Transducer</keyword>
<dbReference type="Gene3D" id="6.10.340.10">
    <property type="match status" value="1"/>
</dbReference>
<keyword evidence="8" id="KW-1185">Reference proteome</keyword>
<dbReference type="GO" id="GO:0006935">
    <property type="term" value="P:chemotaxis"/>
    <property type="evidence" value="ECO:0007669"/>
    <property type="project" value="InterPro"/>
</dbReference>
<dbReference type="RefSeq" id="WP_091972069.1">
    <property type="nucleotide sequence ID" value="NZ_FOPM01000011.1"/>
</dbReference>
<dbReference type="Gene3D" id="1.10.287.950">
    <property type="entry name" value="Methyl-accepting chemotaxis protein"/>
    <property type="match status" value="1"/>
</dbReference>
<dbReference type="GO" id="GO:0016020">
    <property type="term" value="C:membrane"/>
    <property type="evidence" value="ECO:0007669"/>
    <property type="project" value="InterPro"/>
</dbReference>
<keyword evidence="4" id="KW-1133">Transmembrane helix</keyword>
<accession>A0A1I2URT2</accession>
<dbReference type="SUPFAM" id="SSF158472">
    <property type="entry name" value="HAMP domain-like"/>
    <property type="match status" value="1"/>
</dbReference>
<dbReference type="PROSITE" id="PS50111">
    <property type="entry name" value="CHEMOTAXIS_TRANSDUC_2"/>
    <property type="match status" value="1"/>
</dbReference>
<feature type="domain" description="Methyl-accepting transducer" evidence="5">
    <location>
        <begin position="308"/>
        <end position="544"/>
    </location>
</feature>
<keyword evidence="4" id="KW-0812">Transmembrane</keyword>
<dbReference type="SMART" id="SM00304">
    <property type="entry name" value="HAMP"/>
    <property type="match status" value="1"/>
</dbReference>
<evidence type="ECO:0000259" key="6">
    <source>
        <dbReference type="PROSITE" id="PS50885"/>
    </source>
</evidence>
<evidence type="ECO:0000256" key="3">
    <source>
        <dbReference type="PROSITE-ProRule" id="PRU00284"/>
    </source>
</evidence>
<evidence type="ECO:0000259" key="5">
    <source>
        <dbReference type="PROSITE" id="PS50111"/>
    </source>
</evidence>
<dbReference type="PANTHER" id="PTHR32089:SF112">
    <property type="entry name" value="LYSOZYME-LIKE PROTEIN-RELATED"/>
    <property type="match status" value="1"/>
</dbReference>
<feature type="domain" description="HAMP" evidence="6">
    <location>
        <begin position="213"/>
        <end position="266"/>
    </location>
</feature>
<dbReference type="InterPro" id="IPR004090">
    <property type="entry name" value="Chemotax_Me-accpt_rcpt"/>
</dbReference>
<proteinExistence type="inferred from homology"/>
<evidence type="ECO:0000313" key="8">
    <source>
        <dbReference type="Proteomes" id="UP000199229"/>
    </source>
</evidence>
<organism evidence="7 8">
    <name type="scientific">Methylobacterium gossipiicola</name>
    <dbReference type="NCBI Taxonomy" id="582675"/>
    <lineage>
        <taxon>Bacteria</taxon>
        <taxon>Pseudomonadati</taxon>
        <taxon>Pseudomonadota</taxon>
        <taxon>Alphaproteobacteria</taxon>
        <taxon>Hyphomicrobiales</taxon>
        <taxon>Methylobacteriaceae</taxon>
        <taxon>Methylobacterium</taxon>
    </lineage>
</organism>
<keyword evidence="4" id="KW-0472">Membrane</keyword>
<evidence type="ECO:0000256" key="4">
    <source>
        <dbReference type="SAM" id="Phobius"/>
    </source>
</evidence>
<dbReference type="Proteomes" id="UP000199229">
    <property type="component" value="Unassembled WGS sequence"/>
</dbReference>
<dbReference type="GO" id="GO:0004888">
    <property type="term" value="F:transmembrane signaling receptor activity"/>
    <property type="evidence" value="ECO:0007669"/>
    <property type="project" value="InterPro"/>
</dbReference>
<evidence type="ECO:0000313" key="7">
    <source>
        <dbReference type="EMBL" id="SFG79844.1"/>
    </source>
</evidence>